<comment type="caution">
    <text evidence="2">The sequence shown here is derived from an EMBL/GenBank/DDBJ whole genome shotgun (WGS) entry which is preliminary data.</text>
</comment>
<dbReference type="AlphaFoldDB" id="A0A5R9IM20"/>
<feature type="domain" description="Glycosyltransferase 2-like" evidence="1">
    <location>
        <begin position="58"/>
        <end position="169"/>
    </location>
</feature>
<evidence type="ECO:0000313" key="3">
    <source>
        <dbReference type="Proteomes" id="UP000307790"/>
    </source>
</evidence>
<dbReference type="Gene3D" id="3.90.550.10">
    <property type="entry name" value="Spore Coat Polysaccharide Biosynthesis Protein SpsA, Chain A"/>
    <property type="match status" value="1"/>
</dbReference>
<dbReference type="EMBL" id="VCBC01000011">
    <property type="protein sequence ID" value="TLU64276.1"/>
    <property type="molecule type" value="Genomic_DNA"/>
</dbReference>
<dbReference type="SUPFAM" id="SSF53448">
    <property type="entry name" value="Nucleotide-diphospho-sugar transferases"/>
    <property type="match status" value="1"/>
</dbReference>
<reference evidence="2 3" key="1">
    <citation type="submission" date="2019-05" db="EMBL/GenBank/DDBJ databases">
        <title>Genome sequences of Thalassotalea litorea 1K03283.</title>
        <authorList>
            <person name="Zhang D."/>
        </authorList>
    </citation>
    <scope>NUCLEOTIDE SEQUENCE [LARGE SCALE GENOMIC DNA]</scope>
    <source>
        <strain evidence="2 3">MCCC 1K03283</strain>
    </source>
</reference>
<evidence type="ECO:0000259" key="1">
    <source>
        <dbReference type="Pfam" id="PF00535"/>
    </source>
</evidence>
<dbReference type="InterPro" id="IPR029044">
    <property type="entry name" value="Nucleotide-diphossugar_trans"/>
</dbReference>
<dbReference type="RefSeq" id="WP_138320259.1">
    <property type="nucleotide sequence ID" value="NZ_VCBC01000011.1"/>
</dbReference>
<dbReference type="CDD" id="cd00761">
    <property type="entry name" value="Glyco_tranf_GTA_type"/>
    <property type="match status" value="1"/>
</dbReference>
<accession>A0A5R9IM20</accession>
<proteinExistence type="predicted"/>
<dbReference type="Proteomes" id="UP000307790">
    <property type="component" value="Unassembled WGS sequence"/>
</dbReference>
<dbReference type="Pfam" id="PF00535">
    <property type="entry name" value="Glycos_transf_2"/>
    <property type="match status" value="1"/>
</dbReference>
<keyword evidence="3" id="KW-1185">Reference proteome</keyword>
<evidence type="ECO:0000313" key="2">
    <source>
        <dbReference type="EMBL" id="TLU64276.1"/>
    </source>
</evidence>
<organism evidence="2 3">
    <name type="scientific">Thalassotalea litorea</name>
    <dbReference type="NCBI Taxonomy" id="2020715"/>
    <lineage>
        <taxon>Bacteria</taxon>
        <taxon>Pseudomonadati</taxon>
        <taxon>Pseudomonadota</taxon>
        <taxon>Gammaproteobacteria</taxon>
        <taxon>Alteromonadales</taxon>
        <taxon>Colwelliaceae</taxon>
        <taxon>Thalassotalea</taxon>
    </lineage>
</organism>
<gene>
    <name evidence="2" type="ORF">FE810_11765</name>
</gene>
<keyword evidence="2" id="KW-0808">Transferase</keyword>
<dbReference type="InterPro" id="IPR001173">
    <property type="entry name" value="Glyco_trans_2-like"/>
</dbReference>
<protein>
    <submittedName>
        <fullName evidence="2">Glycosyltransferase family 2 protein</fullName>
    </submittedName>
</protein>
<dbReference type="GO" id="GO:0016740">
    <property type="term" value="F:transferase activity"/>
    <property type="evidence" value="ECO:0007669"/>
    <property type="project" value="UniProtKB-KW"/>
</dbReference>
<name>A0A5R9IM20_9GAMM</name>
<sequence length="345" mass="40188">MTIESNLKAELSVSALYFSYVIYSYAIEIALKYDDSVKDFKRKKLLLNKEVEMEINVSVIVPFYSRSELFLKVLQSVFTQSAQPQEIILLEGIFEHPEFESIHVCKKQTNITYLDAQLSLEEARQKGAELASGKYITFLEPNELWMVDKLKDQYEFMESHPYAGAVYGGCCSLDDFLYKSKPELLQANDILFKEKKQLTSVMLKTATYRHITGVDLAIPKLASWDLCIQLAESGYEQHCLRHISVPLVTEDESERDNCSHLFWHEHREVLKKHKQLIQKQLGNYGYYFLWYRYLFIAGTLRGNLSGRAIMIYAYMMKILSRTTLLFDFEANSVTNDNLIDKRRLH</sequence>
<dbReference type="OrthoDB" id="9802649at2"/>